<dbReference type="Gene3D" id="3.30.1150.10">
    <property type="match status" value="1"/>
</dbReference>
<sequence length="641" mass="69378">MSVLQLTESKQTDQSDISRLRLGLLLSLLVHVLLLSLQFGGDSKEAAESSEAGAVADPVSPPLQIRLQTTEPPVSQEKTAQAVVPPVPALQSAVSAPEKPAETRPAVRTGIQLVDLPKPVAVKEAAAEKAQARPARAIKKAPVAAKKGMPDAAPLIIAQDRFRVDSFTVANPHPDDPVKTPGTAEQGSDTPQKVAVSEEVPKTITEPETKPETKPEAEPETAPAKYVPAPEKVQARQKTLAPDVNLLATRASNADLTKAMQSDVKVQADEIRTKIAAEQKQLREQEAARAREAQRLAEQQLAEQRAAEQKTAEAQRVQQSLASLDQMASAVLVNRKQEPVQDAVAQHLQEQMAAERELRRQRTREQANFRVTDREQQEQIAAAAKVPELPKRETEAVQSQLDQQAAASRQQQKEEMRRATENRLAQMAAAQAEAGRLQSKPVTTGTGAEGKGSGARPDGSAATPKAGVAQGGGSDPLATGSSKGNEVVSAGPGDFASRLRDQARGLNLLKGAPPTNMLTEGGRRKLYLGATERSVHLRMYAESIAQKWERNGNLNYSDSARNKSRGDAVVTVVIRKDGSVEEVVIHRSSGSNELDQAIRNIAKLNARYAIFPEAISADYDVLEIRKVWRFDERLSIGEEWR</sequence>
<evidence type="ECO:0000256" key="5">
    <source>
        <dbReference type="SAM" id="MobiDB-lite"/>
    </source>
</evidence>
<dbReference type="AlphaFoldDB" id="A0A941DLU6"/>
<feature type="compositionally biased region" description="Basic and acidic residues" evidence="5">
    <location>
        <begin position="353"/>
        <end position="377"/>
    </location>
</feature>
<evidence type="ECO:0000313" key="7">
    <source>
        <dbReference type="EMBL" id="MBR7783223.1"/>
    </source>
</evidence>
<dbReference type="EMBL" id="JAGSPN010000010">
    <property type="protein sequence ID" value="MBR7783223.1"/>
    <property type="molecule type" value="Genomic_DNA"/>
</dbReference>
<dbReference type="SUPFAM" id="SSF74653">
    <property type="entry name" value="TolA/TonB C-terminal domain"/>
    <property type="match status" value="1"/>
</dbReference>
<gene>
    <name evidence="7" type="ORF">KDM89_13805</name>
</gene>
<feature type="compositionally biased region" description="Basic and acidic residues" evidence="5">
    <location>
        <begin position="199"/>
        <end position="217"/>
    </location>
</feature>
<keyword evidence="4" id="KW-0472">Membrane</keyword>
<organism evidence="7 8">
    <name type="scientific">Undibacterium luofuense</name>
    <dbReference type="NCBI Taxonomy" id="2828733"/>
    <lineage>
        <taxon>Bacteria</taxon>
        <taxon>Pseudomonadati</taxon>
        <taxon>Pseudomonadota</taxon>
        <taxon>Betaproteobacteria</taxon>
        <taxon>Burkholderiales</taxon>
        <taxon>Oxalobacteraceae</taxon>
        <taxon>Undibacterium</taxon>
    </lineage>
</organism>
<keyword evidence="8" id="KW-1185">Reference proteome</keyword>
<feature type="compositionally biased region" description="Polar residues" evidence="5">
    <location>
        <begin position="396"/>
        <end position="410"/>
    </location>
</feature>
<feature type="compositionally biased region" description="Low complexity" evidence="5">
    <location>
        <begin position="425"/>
        <end position="434"/>
    </location>
</feature>
<dbReference type="NCBIfam" id="TIGR01352">
    <property type="entry name" value="tonB_Cterm"/>
    <property type="match status" value="1"/>
</dbReference>
<dbReference type="GO" id="GO:0055085">
    <property type="term" value="P:transmembrane transport"/>
    <property type="evidence" value="ECO:0007669"/>
    <property type="project" value="InterPro"/>
</dbReference>
<evidence type="ECO:0000313" key="8">
    <source>
        <dbReference type="Proteomes" id="UP000680067"/>
    </source>
</evidence>
<evidence type="ECO:0000256" key="4">
    <source>
        <dbReference type="ARBA" id="ARBA00023136"/>
    </source>
</evidence>
<dbReference type="Pfam" id="PF03544">
    <property type="entry name" value="TonB_C"/>
    <property type="match status" value="1"/>
</dbReference>
<proteinExistence type="predicted"/>
<feature type="region of interest" description="Disordered" evidence="5">
    <location>
        <begin position="169"/>
        <end position="237"/>
    </location>
</feature>
<feature type="domain" description="TonB C-terminal" evidence="6">
    <location>
        <begin position="557"/>
        <end position="613"/>
    </location>
</feature>
<comment type="caution">
    <text evidence="7">The sequence shown here is derived from an EMBL/GenBank/DDBJ whole genome shotgun (WGS) entry which is preliminary data.</text>
</comment>
<dbReference type="RefSeq" id="WP_212688509.1">
    <property type="nucleotide sequence ID" value="NZ_JAGSPN010000010.1"/>
</dbReference>
<accession>A0A941DLU6</accession>
<dbReference type="InterPro" id="IPR037682">
    <property type="entry name" value="TonB_C"/>
</dbReference>
<dbReference type="GO" id="GO:0016020">
    <property type="term" value="C:membrane"/>
    <property type="evidence" value="ECO:0007669"/>
    <property type="project" value="UniProtKB-SubCell"/>
</dbReference>
<feature type="region of interest" description="Disordered" evidence="5">
    <location>
        <begin position="352"/>
        <end position="494"/>
    </location>
</feature>
<keyword evidence="2" id="KW-0812">Transmembrane</keyword>
<evidence type="ECO:0000256" key="2">
    <source>
        <dbReference type="ARBA" id="ARBA00022692"/>
    </source>
</evidence>
<feature type="compositionally biased region" description="Basic and acidic residues" evidence="5">
    <location>
        <begin position="411"/>
        <end position="421"/>
    </location>
</feature>
<protein>
    <submittedName>
        <fullName evidence="7">TonB family protein</fullName>
    </submittedName>
</protein>
<evidence type="ECO:0000256" key="1">
    <source>
        <dbReference type="ARBA" id="ARBA00004167"/>
    </source>
</evidence>
<evidence type="ECO:0000256" key="3">
    <source>
        <dbReference type="ARBA" id="ARBA00022989"/>
    </source>
</evidence>
<dbReference type="InterPro" id="IPR006260">
    <property type="entry name" value="TonB/TolA_C"/>
</dbReference>
<keyword evidence="3" id="KW-1133">Transmembrane helix</keyword>
<reference evidence="7" key="1">
    <citation type="submission" date="2021-04" db="EMBL/GenBank/DDBJ databases">
        <title>novel species isolated from subtropical streams in China.</title>
        <authorList>
            <person name="Lu H."/>
        </authorList>
    </citation>
    <scope>NUCLEOTIDE SEQUENCE</scope>
    <source>
        <strain evidence="7">LFS511W</strain>
    </source>
</reference>
<comment type="subcellular location">
    <subcellularLocation>
        <location evidence="1">Membrane</location>
        <topology evidence="1">Single-pass membrane protein</topology>
    </subcellularLocation>
</comment>
<name>A0A941DLU6_9BURK</name>
<dbReference type="Proteomes" id="UP000680067">
    <property type="component" value="Unassembled WGS sequence"/>
</dbReference>
<evidence type="ECO:0000259" key="6">
    <source>
        <dbReference type="Pfam" id="PF03544"/>
    </source>
</evidence>